<dbReference type="Pfam" id="PF00520">
    <property type="entry name" value="Ion_trans"/>
    <property type="match status" value="1"/>
</dbReference>
<dbReference type="PANTHER" id="PTHR10027:SF33">
    <property type="entry name" value="CALCIUM-ACTIVATED POTASSIUM CHANNEL SUBUNIT ALPHA-1-RELATED"/>
    <property type="match status" value="1"/>
</dbReference>
<dbReference type="EMBL" id="AL954192">
    <property type="status" value="NOT_ANNOTATED_CDS"/>
    <property type="molecule type" value="Genomic_DNA"/>
</dbReference>
<dbReference type="ZFIN" id="ZDB-GENE-070202-9">
    <property type="gene designation" value="kcnma1a"/>
</dbReference>
<keyword evidence="15 20" id="KW-0472">Membrane</keyword>
<keyword evidence="13 20" id="KW-1133">Transmembrane helix</keyword>
<dbReference type="Pfam" id="PF22614">
    <property type="entry name" value="Slo-like_RCK"/>
    <property type="match status" value="2"/>
</dbReference>
<dbReference type="InterPro" id="IPR005821">
    <property type="entry name" value="Ion_trans_dom"/>
</dbReference>
<gene>
    <name evidence="22 24 25" type="primary">kcnma1a</name>
    <name evidence="24" type="synonym">kcnma1</name>
    <name evidence="24" type="synonym">si:ch211-39f22.2</name>
</gene>
<evidence type="ECO:0000256" key="19">
    <source>
        <dbReference type="SAM" id="MobiDB-lite"/>
    </source>
</evidence>
<reference evidence="24" key="3">
    <citation type="submission" date="2025-04" db="UniProtKB">
        <authorList>
            <consortium name="RefSeq"/>
        </authorList>
    </citation>
    <scope>IDENTIFICATION</scope>
    <source>
        <strain evidence="24">Tuebingen</strain>
    </source>
</reference>
<dbReference type="GO" id="GO:0046872">
    <property type="term" value="F:metal ion binding"/>
    <property type="evidence" value="ECO:0007669"/>
    <property type="project" value="UniProtKB-KW"/>
</dbReference>
<organism evidence="22">
    <name type="scientific">Danio rerio</name>
    <name type="common">Zebrafish</name>
    <name type="synonym">Brachydanio rerio</name>
    <dbReference type="NCBI Taxonomy" id="7955"/>
    <lineage>
        <taxon>Eukaryota</taxon>
        <taxon>Metazoa</taxon>
        <taxon>Chordata</taxon>
        <taxon>Craniata</taxon>
        <taxon>Vertebrata</taxon>
        <taxon>Euteleostomi</taxon>
        <taxon>Actinopterygii</taxon>
        <taxon>Neopterygii</taxon>
        <taxon>Teleostei</taxon>
        <taxon>Ostariophysi</taxon>
        <taxon>Cypriniformes</taxon>
        <taxon>Danionidae</taxon>
        <taxon>Danioninae</taxon>
        <taxon>Danio</taxon>
    </lineage>
</organism>
<dbReference type="CTD" id="568554"/>
<keyword evidence="11" id="KW-0851">Voltage-gated channel</keyword>
<evidence type="ECO:0000256" key="10">
    <source>
        <dbReference type="ARBA" id="ARBA00022842"/>
    </source>
</evidence>
<dbReference type="OrthoDB" id="10035564at2759"/>
<dbReference type="AlphaFoldDB" id="F1QYL4"/>
<proteinExistence type="inferred from homology"/>
<feature type="region of interest" description="Disordered" evidence="19">
    <location>
        <begin position="676"/>
        <end position="703"/>
    </location>
</feature>
<dbReference type="ExpressionAtlas" id="F1QYL4">
    <property type="expression patterns" value="baseline and differential"/>
</dbReference>
<evidence type="ECO:0000256" key="9">
    <source>
        <dbReference type="ARBA" id="ARBA00022837"/>
    </source>
</evidence>
<keyword evidence="4" id="KW-1003">Cell membrane</keyword>
<evidence type="ECO:0000256" key="7">
    <source>
        <dbReference type="ARBA" id="ARBA00022723"/>
    </source>
</evidence>
<evidence type="ECO:0000256" key="3">
    <source>
        <dbReference type="ARBA" id="ARBA00022448"/>
    </source>
</evidence>
<keyword evidence="5" id="KW-0633">Potassium transport</keyword>
<evidence type="ECO:0000313" key="24">
    <source>
        <dbReference type="RefSeq" id="XP_005156727.1"/>
    </source>
</evidence>
<dbReference type="FunFam" id="3.40.50.720:FF:000005">
    <property type="entry name" value="calcium-activated potassium channel subunit alpha-1 isoform X6"/>
    <property type="match status" value="1"/>
</dbReference>
<dbReference type="SUPFAM" id="SSF51735">
    <property type="entry name" value="NAD(P)-binding Rossmann-fold domains"/>
    <property type="match status" value="1"/>
</dbReference>
<dbReference type="GO" id="GO:0034702">
    <property type="term" value="C:monoatomic ion channel complex"/>
    <property type="evidence" value="ECO:0007669"/>
    <property type="project" value="UniProtKB-KW"/>
</dbReference>
<evidence type="ECO:0000313" key="22">
    <source>
        <dbReference type="Ensembl" id="ENSDARP00000105964"/>
    </source>
</evidence>
<evidence type="ECO:0000256" key="18">
    <source>
        <dbReference type="ARBA" id="ARBA00033447"/>
    </source>
</evidence>
<keyword evidence="10" id="KW-0460">Magnesium</keyword>
<dbReference type="GeneID" id="568554"/>
<dbReference type="InterPro" id="IPR036291">
    <property type="entry name" value="NAD(P)-bd_dom_sf"/>
</dbReference>
<feature type="region of interest" description="Disordered" evidence="19">
    <location>
        <begin position="1103"/>
        <end position="1164"/>
    </location>
</feature>
<protein>
    <recommendedName>
        <fullName evidence="17">BK channel</fullName>
    </recommendedName>
    <alternativeName>
        <fullName evidence="18">Slowpoke homolog</fullName>
    </alternativeName>
</protein>
<dbReference type="GO" id="GO:0005886">
    <property type="term" value="C:plasma membrane"/>
    <property type="evidence" value="ECO:0007669"/>
    <property type="project" value="UniProtKB-SubCell"/>
</dbReference>
<evidence type="ECO:0000256" key="13">
    <source>
        <dbReference type="ARBA" id="ARBA00022989"/>
    </source>
</evidence>
<feature type="transmembrane region" description="Helical" evidence="20">
    <location>
        <begin position="150"/>
        <end position="168"/>
    </location>
</feature>
<dbReference type="EMBL" id="AL645926">
    <property type="status" value="NOT_ANNOTATED_CDS"/>
    <property type="molecule type" value="Genomic_DNA"/>
</dbReference>
<evidence type="ECO:0000313" key="23">
    <source>
        <dbReference type="Proteomes" id="UP000000437"/>
    </source>
</evidence>
<dbReference type="EMBL" id="BX469897">
    <property type="status" value="NOT_ANNOTATED_CDS"/>
    <property type="molecule type" value="Genomic_DNA"/>
</dbReference>
<dbReference type="PRINTS" id="PR01449">
    <property type="entry name" value="BKCHANNELA"/>
</dbReference>
<dbReference type="InterPro" id="IPR003148">
    <property type="entry name" value="RCK_N"/>
</dbReference>
<dbReference type="PRINTS" id="PR00169">
    <property type="entry name" value="KCHANNEL"/>
</dbReference>
<evidence type="ECO:0000256" key="16">
    <source>
        <dbReference type="ARBA" id="ARBA00023303"/>
    </source>
</evidence>
<feature type="compositionally biased region" description="Basic and acidic residues" evidence="19">
    <location>
        <begin position="1137"/>
        <end position="1146"/>
    </location>
</feature>
<dbReference type="InterPro" id="IPR047871">
    <property type="entry name" value="K_chnl_Slo-like"/>
</dbReference>
<sequence>MLAVADGNGSYGSSSSRMSNNINFNKNPDSSVSISKMDVIIPFTPDVPCDNNGQRMWWAFLASSMVTFFGGLFIILLWRTLKYLWTVCCHCNIKNKEAQKVNNPITIQADGTTKTGNEKEEAPASEVGWMTSVKDWAGVMISAQTLTGRVLVVLVFALSIGALGIYFIDSSDPIESCQNFYKDFTLQIDMAFNVFFLLYFGLRFIAANDKLWFWLEVNSVVDFFTVPPVFVSVYLNRSWLGLRFLRALRLIQFSEILQFLNILKTSNSIKLVNLCSIFISTWLTAAGFIHLVENSGDPWENFQNSQPLSYWECVYLLMVTMSTVGYGDVYARTTLGRLFMVFFILGGLAMFASYVPEIIELIGNRKKYGGSYSAVNGRKHIVVCGHITLESVSNFLKDFLHKDRDDVNVEIVFLHNISPNLELEALFKRHFTQVEFYQGSVLNPHDLARVKIESADACLILANKYCADPDAEDASNIMRVISIKNYHPKIRIITQMLQYHNKAHLLNIPSWNWKEGDDAICLAELKAGFIAQSCLAQGLSTMLANLFSMRSYIKIEEDTWQKYYLEGVANEMYTEYLSSAFVGLSFPTVCELCYVKLKLLLIAIEYKSEQRESRSRKRILINPGNHVKMQEGTLGFFIASDAKEVKRAFFYCKACHDDITDPKRIKKCGCKRIEDEHPSTLSPKKKQRNGGMRNSPNCSPKMMRHDPLLIPGNEQIESMDANVKRYDSTGMFHWCPSKEIEKVILTRSEASMTVLSGHVVVCIFGDVTSALVGLRNLVMPLRASNFHYHELKPIVFVGSLDYLRREWETLHNFPKVFILPGTPLSRADLRAVNINLCDMCVILSANQNNIDDASLQDKECILASLNIKSMQFDDSIGVLQANSQGFTPPGMDRSSPDNSPVHGLVRQASVTTGSNIPIITELVNDSNVQFLDQDDDDDPDTELYLTQPFACGTAFAVSVLDSLMSATYFNDNILTLIRTLVTGGATPELEALLAEENALRGGYSTPQTLANRDRCRVAQLALYDGPFADLGDGGCYGDLFCKALKTYNMLCFGIYRLRDAHLGAPSQCTKRYVITNPPYEFEMVPTDLIFCLMQFDHNAGQSRASLSHSSHSSHSSSKKSSSVHSIPATNRQNRSSKAREARDKQNATRMNRMGPEKRWFTDEAENAYPRNIQIKPMSTHMANQVNQYKSTSSLIPPIREVEDEC</sequence>
<name>F1QYL4_DANRE</name>
<dbReference type="PANTHER" id="PTHR10027">
    <property type="entry name" value="CALCIUM-ACTIVATED POTASSIUM CHANNEL ALPHA CHAIN"/>
    <property type="match status" value="1"/>
</dbReference>
<dbReference type="FunFam" id="1.10.287.70:FF:000015">
    <property type="entry name" value="Calcium-activated potassium channel subunit alpha-1 isoform X7"/>
    <property type="match status" value="1"/>
</dbReference>
<accession>F1QYL4</accession>
<dbReference type="SUPFAM" id="SSF81324">
    <property type="entry name" value="Voltage-gated potassium channels"/>
    <property type="match status" value="1"/>
</dbReference>
<evidence type="ECO:0000256" key="6">
    <source>
        <dbReference type="ARBA" id="ARBA00022692"/>
    </source>
</evidence>
<evidence type="ECO:0000259" key="21">
    <source>
        <dbReference type="PROSITE" id="PS51201"/>
    </source>
</evidence>
<keyword evidence="3" id="KW-0813">Transport</keyword>
<dbReference type="PROSITE" id="PS51201">
    <property type="entry name" value="RCK_N"/>
    <property type="match status" value="2"/>
</dbReference>
<evidence type="ECO:0000256" key="20">
    <source>
        <dbReference type="SAM" id="Phobius"/>
    </source>
</evidence>
<evidence type="ECO:0000256" key="4">
    <source>
        <dbReference type="ARBA" id="ARBA00022475"/>
    </source>
</evidence>
<feature type="transmembrane region" description="Helical" evidence="20">
    <location>
        <begin position="271"/>
        <end position="292"/>
    </location>
</feature>
<feature type="transmembrane region" description="Helical" evidence="20">
    <location>
        <begin position="308"/>
        <end position="326"/>
    </location>
</feature>
<dbReference type="Proteomes" id="UP000000437">
    <property type="component" value="Chromosome 13"/>
</dbReference>
<dbReference type="Bgee" id="ENSDARG00000079840">
    <property type="expression patterns" value="Expressed in retina and 16 other cell types or tissues"/>
</dbReference>
<feature type="compositionally biased region" description="Low complexity" evidence="19">
    <location>
        <begin position="1105"/>
        <end position="1125"/>
    </location>
</feature>
<feature type="transmembrane region" description="Helical" evidence="20">
    <location>
        <begin position="188"/>
        <end position="206"/>
    </location>
</feature>
<keyword evidence="6 20" id="KW-0812">Transmembrane</keyword>
<feature type="domain" description="RCK N-terminal" evidence="21">
    <location>
        <begin position="756"/>
        <end position="900"/>
    </location>
</feature>
<comment type="similarity">
    <text evidence="2">Belongs to the potassium channel family. Calcium-activated (TC 1.A.1.3) subfamily. KCa1.1/KCNMA1 sub-subfamily.</text>
</comment>
<dbReference type="Pfam" id="PF03493">
    <property type="entry name" value="BK_channel_a"/>
    <property type="match status" value="1"/>
</dbReference>
<evidence type="ECO:0000256" key="2">
    <source>
        <dbReference type="ARBA" id="ARBA00008648"/>
    </source>
</evidence>
<evidence type="ECO:0000256" key="17">
    <source>
        <dbReference type="ARBA" id="ARBA00029579"/>
    </source>
</evidence>
<reference evidence="22 23" key="2">
    <citation type="journal article" date="2013" name="Nature">
        <title>The zebrafish reference genome sequence and its relationship to the human genome.</title>
        <authorList>
            <consortium name="Genome Reference Consortium Zebrafish"/>
            <person name="Howe K."/>
            <person name="Clark M.D."/>
            <person name="Torroja C.F."/>
            <person name="Torrance J."/>
            <person name="Berthelot C."/>
            <person name="Muffato M."/>
            <person name="Collins J.E."/>
            <person name="Humphray S."/>
            <person name="McLaren K."/>
            <person name="Matthews L."/>
            <person name="McLaren S."/>
            <person name="Sealy I."/>
            <person name="Caccamo M."/>
            <person name="Churcher C."/>
            <person name="Scott C."/>
            <person name="Barrett J.C."/>
            <person name="Koch R."/>
            <person name="Rauch G.J."/>
            <person name="White S."/>
            <person name="Chow W."/>
            <person name="Kilian B."/>
            <person name="Quintais L.T."/>
            <person name="Guerra-Assuncao J.A."/>
            <person name="Zhou Y."/>
            <person name="Gu Y."/>
            <person name="Yen J."/>
            <person name="Vogel J.H."/>
            <person name="Eyre T."/>
            <person name="Redmond S."/>
            <person name="Banerjee R."/>
            <person name="Chi J."/>
            <person name="Fu B."/>
            <person name="Langley E."/>
            <person name="Maguire S.F."/>
            <person name="Laird G.K."/>
            <person name="Lloyd D."/>
            <person name="Kenyon E."/>
            <person name="Donaldson S."/>
            <person name="Sehra H."/>
            <person name="Almeida-King J."/>
            <person name="Loveland J."/>
            <person name="Trevanion S."/>
            <person name="Jones M."/>
            <person name="Quail M."/>
            <person name="Willey D."/>
            <person name="Hunt A."/>
            <person name="Burton J."/>
            <person name="Sims S."/>
            <person name="McLay K."/>
            <person name="Plumb B."/>
            <person name="Davis J."/>
            <person name="Clee C."/>
            <person name="Oliver K."/>
            <person name="Clark R."/>
            <person name="Riddle C."/>
            <person name="Elliot D."/>
            <person name="Eliott D."/>
            <person name="Threadgold G."/>
            <person name="Harden G."/>
            <person name="Ware D."/>
            <person name="Begum S."/>
            <person name="Mortimore B."/>
            <person name="Mortimer B."/>
            <person name="Kerry G."/>
            <person name="Heath P."/>
            <person name="Phillimore B."/>
            <person name="Tracey A."/>
            <person name="Corby N."/>
            <person name="Dunn M."/>
            <person name="Johnson C."/>
            <person name="Wood J."/>
            <person name="Clark S."/>
            <person name="Pelan S."/>
            <person name="Griffiths G."/>
            <person name="Smith M."/>
            <person name="Glithero R."/>
            <person name="Howden P."/>
            <person name="Barker N."/>
            <person name="Lloyd C."/>
            <person name="Stevens C."/>
            <person name="Harley J."/>
            <person name="Holt K."/>
            <person name="Panagiotidis G."/>
            <person name="Lovell J."/>
            <person name="Beasley H."/>
            <person name="Henderson C."/>
            <person name="Gordon D."/>
            <person name="Auger K."/>
            <person name="Wright D."/>
            <person name="Collins J."/>
            <person name="Raisen C."/>
            <person name="Dyer L."/>
            <person name="Leung K."/>
            <person name="Robertson L."/>
            <person name="Ambridge K."/>
            <person name="Leongamornlert D."/>
            <person name="McGuire S."/>
            <person name="Gilderthorp R."/>
            <person name="Griffiths C."/>
            <person name="Manthravadi D."/>
            <person name="Nichol S."/>
            <person name="Barker G."/>
            <person name="Whitehead S."/>
            <person name="Kay M."/>
            <person name="Brown J."/>
            <person name="Murnane C."/>
            <person name="Gray E."/>
            <person name="Humphries M."/>
            <person name="Sycamore N."/>
            <person name="Barker D."/>
            <person name="Saunders D."/>
            <person name="Wallis J."/>
            <person name="Babbage A."/>
            <person name="Hammond S."/>
            <person name="Mashreghi-Mohammadi M."/>
            <person name="Barr L."/>
            <person name="Martin S."/>
            <person name="Wray P."/>
            <person name="Ellington A."/>
            <person name="Matthews N."/>
            <person name="Ellwood M."/>
            <person name="Woodmansey R."/>
            <person name="Clark G."/>
            <person name="Cooper J."/>
            <person name="Cooper J."/>
            <person name="Tromans A."/>
            <person name="Grafham D."/>
            <person name="Skuce C."/>
            <person name="Pandian R."/>
            <person name="Andrews R."/>
            <person name="Harrison E."/>
            <person name="Kimberley A."/>
            <person name="Garnett J."/>
            <person name="Fosker N."/>
            <person name="Hall R."/>
            <person name="Garner P."/>
            <person name="Kelly D."/>
            <person name="Bird C."/>
            <person name="Palmer S."/>
            <person name="Gehring I."/>
            <person name="Berger A."/>
            <person name="Dooley C.M."/>
            <person name="Ersan-Urun Z."/>
            <person name="Eser C."/>
            <person name="Geiger H."/>
            <person name="Geisler M."/>
            <person name="Karotki L."/>
            <person name="Kirn A."/>
            <person name="Konantz J."/>
            <person name="Konantz M."/>
            <person name="Oberlander M."/>
            <person name="Rudolph-Geiger S."/>
            <person name="Teucke M."/>
            <person name="Lanz C."/>
            <person name="Raddatz G."/>
            <person name="Osoegawa K."/>
            <person name="Zhu B."/>
            <person name="Rapp A."/>
            <person name="Widaa S."/>
            <person name="Langford C."/>
            <person name="Yang F."/>
            <person name="Schuster S.C."/>
            <person name="Carter N.P."/>
            <person name="Harrow J."/>
            <person name="Ning Z."/>
            <person name="Herrero J."/>
            <person name="Searle S.M."/>
            <person name="Enright A."/>
            <person name="Geisler R."/>
            <person name="Plasterk R.H."/>
            <person name="Lee C."/>
            <person name="Westerfield M."/>
            <person name="de Jong P.J."/>
            <person name="Zon L.I."/>
            <person name="Postlethwait J.H."/>
            <person name="Nusslein-Volhard C."/>
            <person name="Hubbard T.J."/>
            <person name="Roest Crollius H."/>
            <person name="Rogers J."/>
            <person name="Stemple D.L."/>
        </authorList>
    </citation>
    <scope>NUCLEOTIDE SEQUENCE [LARGE SCALE GENOMIC DNA]</scope>
    <source>
        <strain evidence="22">Tuebingen</strain>
    </source>
</reference>
<feature type="transmembrane region" description="Helical" evidence="20">
    <location>
        <begin position="338"/>
        <end position="356"/>
    </location>
</feature>
<dbReference type="Ensembl" id="ENSDART00000122557.3">
    <property type="protein sequence ID" value="ENSDARP00000105964.3"/>
    <property type="gene ID" value="ENSDARG00000079840.6"/>
</dbReference>
<evidence type="ECO:0000256" key="8">
    <source>
        <dbReference type="ARBA" id="ARBA00022826"/>
    </source>
</evidence>
<evidence type="ECO:0000313" key="25">
    <source>
        <dbReference type="ZFIN" id="ZDB-GENE-070202-9"/>
    </source>
</evidence>
<dbReference type="Gene3D" id="3.40.50.720">
    <property type="entry name" value="NAD(P)-binding Rossmann-like Domain"/>
    <property type="match status" value="2"/>
</dbReference>
<keyword evidence="7" id="KW-0479">Metal-binding</keyword>
<reference evidence="22" key="1">
    <citation type="submission" date="2011-07" db="UniProtKB">
        <authorList>
            <consortium name="Ensembl"/>
        </authorList>
    </citation>
    <scope>IDENTIFICATION</scope>
    <source>
        <strain evidence="22">Tuebingen</strain>
    </source>
</reference>
<evidence type="ECO:0000256" key="1">
    <source>
        <dbReference type="ARBA" id="ARBA00004651"/>
    </source>
</evidence>
<comment type="subcellular location">
    <subcellularLocation>
        <location evidence="1">Cell membrane</location>
        <topology evidence="1">Multi-pass membrane protein</topology>
    </subcellularLocation>
</comment>
<feature type="transmembrane region" description="Helical" evidence="20">
    <location>
        <begin position="56"/>
        <end position="78"/>
    </location>
</feature>
<feature type="domain" description="RCK N-terminal" evidence="21">
    <location>
        <begin position="378"/>
        <end position="520"/>
    </location>
</feature>
<evidence type="ECO:0000256" key="5">
    <source>
        <dbReference type="ARBA" id="ARBA00022538"/>
    </source>
</evidence>
<keyword evidence="8" id="KW-0631">Potassium channel</keyword>
<keyword evidence="14" id="KW-0406">Ion transport</keyword>
<accession>A0A8M2B2T7</accession>
<evidence type="ECO:0000256" key="11">
    <source>
        <dbReference type="ARBA" id="ARBA00022882"/>
    </source>
</evidence>
<dbReference type="Pfam" id="PF21014">
    <property type="entry name" value="Slowpoke_C"/>
    <property type="match status" value="1"/>
</dbReference>
<dbReference type="RefSeq" id="XP_005156727.1">
    <property type="nucleotide sequence ID" value="XM_005156670.5"/>
</dbReference>
<keyword evidence="9" id="KW-0106">Calcium</keyword>
<evidence type="ECO:0000256" key="14">
    <source>
        <dbReference type="ARBA" id="ARBA00023065"/>
    </source>
</evidence>
<dbReference type="EMBL" id="CT025847">
    <property type="status" value="NOT_ANNOTATED_CDS"/>
    <property type="molecule type" value="Genomic_DNA"/>
</dbReference>
<evidence type="ECO:0000256" key="12">
    <source>
        <dbReference type="ARBA" id="ARBA00022958"/>
    </source>
</evidence>
<keyword evidence="12" id="KW-0630">Potassium</keyword>
<keyword evidence="16 24" id="KW-0407">Ion channel</keyword>
<dbReference type="AGR" id="ZFIN:ZDB-GENE-070202-9"/>
<dbReference type="GO" id="GO:0005267">
    <property type="term" value="F:potassium channel activity"/>
    <property type="evidence" value="ECO:0007669"/>
    <property type="project" value="UniProtKB-KW"/>
</dbReference>
<dbReference type="InterPro" id="IPR003929">
    <property type="entry name" value="K_chnl_BK_asu"/>
</dbReference>
<keyword evidence="23" id="KW-1185">Reference proteome</keyword>
<dbReference type="InterPro" id="IPR048735">
    <property type="entry name" value="Slowpoke-like_C"/>
</dbReference>
<dbReference type="GeneTree" id="ENSGT00940000154935"/>
<dbReference type="Gene3D" id="1.10.287.70">
    <property type="match status" value="1"/>
</dbReference>
<evidence type="ECO:0000256" key="15">
    <source>
        <dbReference type="ARBA" id="ARBA00023136"/>
    </source>
</evidence>